<dbReference type="AlphaFoldDB" id="A0AAV1HRE6"/>
<dbReference type="SUPFAM" id="SSF81383">
    <property type="entry name" value="F-box domain"/>
    <property type="match status" value="1"/>
</dbReference>
<evidence type="ECO:0000313" key="2">
    <source>
        <dbReference type="Proteomes" id="UP001314263"/>
    </source>
</evidence>
<name>A0AAV1HRE6_9CHLO</name>
<protein>
    <recommendedName>
        <fullName evidence="3">F-box protein</fullName>
    </recommendedName>
</protein>
<dbReference type="InterPro" id="IPR045030">
    <property type="entry name" value="LYSM1-4"/>
</dbReference>
<accession>A0AAV1HRE6</accession>
<evidence type="ECO:0000313" key="1">
    <source>
        <dbReference type="EMBL" id="CAK0735154.1"/>
    </source>
</evidence>
<evidence type="ECO:0008006" key="3">
    <source>
        <dbReference type="Google" id="ProtNLM"/>
    </source>
</evidence>
<dbReference type="Gene3D" id="3.10.350.10">
    <property type="entry name" value="LysM domain"/>
    <property type="match status" value="1"/>
</dbReference>
<sequence>MADCSVDAFDSRLLASIFLLTEGRDIGRLRLVCKGWQQNIDDLQIPKELFKKTWGITETLGEPRKAAMYLAAAPVNFVYQHKCRRWESLISVAVQYCADTTAIRVLNNLTTDHSLRSREIVYVPVQREHIAGNVARFTYDSIVDRDLIVVAEDLESLPEAPKHGRKSQEERAADMIQKMGNLLGKSLRIDESTAMYYLKESGGDLKKAVKLFESDKTWDHRA</sequence>
<dbReference type="InterPro" id="IPR036779">
    <property type="entry name" value="LysM_dom_sf"/>
</dbReference>
<dbReference type="PANTHER" id="PTHR20932:SF8">
    <property type="entry name" value="LD22649P"/>
    <property type="match status" value="1"/>
</dbReference>
<proteinExistence type="predicted"/>
<reference evidence="1 2" key="1">
    <citation type="submission" date="2023-10" db="EMBL/GenBank/DDBJ databases">
        <authorList>
            <person name="Maclean D."/>
            <person name="Macfadyen A."/>
        </authorList>
    </citation>
    <scope>NUCLEOTIDE SEQUENCE [LARGE SCALE GENOMIC DNA]</scope>
</reference>
<comment type="caution">
    <text evidence="1">The sequence shown here is derived from an EMBL/GenBank/DDBJ whole genome shotgun (WGS) entry which is preliminary data.</text>
</comment>
<dbReference type="InterPro" id="IPR036047">
    <property type="entry name" value="F-box-like_dom_sf"/>
</dbReference>
<dbReference type="EMBL" id="CAUYUE010000001">
    <property type="protein sequence ID" value="CAK0735154.1"/>
    <property type="molecule type" value="Genomic_DNA"/>
</dbReference>
<organism evidence="1 2">
    <name type="scientific">Coccomyxa viridis</name>
    <dbReference type="NCBI Taxonomy" id="1274662"/>
    <lineage>
        <taxon>Eukaryota</taxon>
        <taxon>Viridiplantae</taxon>
        <taxon>Chlorophyta</taxon>
        <taxon>core chlorophytes</taxon>
        <taxon>Trebouxiophyceae</taxon>
        <taxon>Trebouxiophyceae incertae sedis</taxon>
        <taxon>Coccomyxaceae</taxon>
        <taxon>Coccomyxa</taxon>
    </lineage>
</organism>
<gene>
    <name evidence="1" type="ORF">CVIRNUC_000536</name>
</gene>
<dbReference type="PANTHER" id="PTHR20932">
    <property type="entry name" value="LYSM AND PUTATIVE PEPTIDOGLYCAN-BINDING DOMAIN-CONTAINING PROTEIN"/>
    <property type="match status" value="1"/>
</dbReference>
<dbReference type="Proteomes" id="UP001314263">
    <property type="component" value="Unassembled WGS sequence"/>
</dbReference>
<keyword evidence="2" id="KW-1185">Reference proteome</keyword>